<dbReference type="SUPFAM" id="SSF52540">
    <property type="entry name" value="P-loop containing nucleoside triphosphate hydrolases"/>
    <property type="match status" value="1"/>
</dbReference>
<dbReference type="AlphaFoldDB" id="A0A2I0KAV9"/>
<dbReference type="Gene3D" id="3.40.50.300">
    <property type="entry name" value="P-loop containing nucleotide triphosphate hydrolases"/>
    <property type="match status" value="1"/>
</dbReference>
<keyword evidence="5" id="KW-1185">Reference proteome</keyword>
<dbReference type="EMBL" id="PGOL01000737">
    <property type="protein sequence ID" value="PKI65678.1"/>
    <property type="molecule type" value="Genomic_DNA"/>
</dbReference>
<gene>
    <name evidence="4" type="ORF">CRG98_013973</name>
</gene>
<dbReference type="GO" id="GO:0006952">
    <property type="term" value="P:defense response"/>
    <property type="evidence" value="ECO:0007669"/>
    <property type="project" value="UniProtKB-KW"/>
</dbReference>
<evidence type="ECO:0000313" key="4">
    <source>
        <dbReference type="EMBL" id="PKI65678.1"/>
    </source>
</evidence>
<accession>A0A2I0KAV9</accession>
<dbReference type="Pfam" id="PF00931">
    <property type="entry name" value="NB-ARC"/>
    <property type="match status" value="1"/>
</dbReference>
<protein>
    <submittedName>
        <fullName evidence="4">Uncharacterized protein</fullName>
    </submittedName>
</protein>
<dbReference type="InterPro" id="IPR002182">
    <property type="entry name" value="NB-ARC"/>
</dbReference>
<dbReference type="GO" id="GO:0043531">
    <property type="term" value="F:ADP binding"/>
    <property type="evidence" value="ECO:0007669"/>
    <property type="project" value="InterPro"/>
</dbReference>
<dbReference type="PANTHER" id="PTHR47186:SF20">
    <property type="entry name" value="DISEASE RESISTANCE PROTEIN RPS5-LIKE"/>
    <property type="match status" value="1"/>
</dbReference>
<evidence type="ECO:0000259" key="3">
    <source>
        <dbReference type="Pfam" id="PF23598"/>
    </source>
</evidence>
<keyword evidence="1" id="KW-0677">Repeat</keyword>
<feature type="domain" description="Disease resistance R13L4/SHOC-2-like LRR" evidence="3">
    <location>
        <begin position="185"/>
        <end position="285"/>
    </location>
</feature>
<sequence>MAGVGKTRLVMHLCNREYGDASVQSILWVPVPKDVNIRDLQTEIAKTVQVPEVLKENAEKERAKVLWEFLSERRKSELCLDDVWDHFELEEVGIPIRSDGPKLVLTTQSLSICHAMLCQQKIKIEGGNYVEMHGMIQNMAINIMNNSSPAKVMEITMDEEDWSSDLHMVFLKDFGGVIRDNMSPNCPKLSVLLMKDDYGLQKIPECFFMHLVQLKVLNLTNSNIEELPGSISELIHLRALVLRSCSKLSRMPSVVKMRSLKKLDLSLCKNLQAVPDGLENLVDLRFKIWSENISRCGKVIRIHGREDYEIRGRILALYISSEGTDSRQLLEIKVALHRIS</sequence>
<dbReference type="Proteomes" id="UP000233551">
    <property type="component" value="Unassembled WGS sequence"/>
</dbReference>
<organism evidence="4 5">
    <name type="scientific">Punica granatum</name>
    <name type="common">Pomegranate</name>
    <dbReference type="NCBI Taxonomy" id="22663"/>
    <lineage>
        <taxon>Eukaryota</taxon>
        <taxon>Viridiplantae</taxon>
        <taxon>Streptophyta</taxon>
        <taxon>Embryophyta</taxon>
        <taxon>Tracheophyta</taxon>
        <taxon>Spermatophyta</taxon>
        <taxon>Magnoliopsida</taxon>
        <taxon>eudicotyledons</taxon>
        <taxon>Gunneridae</taxon>
        <taxon>Pentapetalae</taxon>
        <taxon>rosids</taxon>
        <taxon>malvids</taxon>
        <taxon>Myrtales</taxon>
        <taxon>Lythraceae</taxon>
        <taxon>Punica</taxon>
    </lineage>
</organism>
<reference evidence="4 5" key="1">
    <citation type="submission" date="2017-11" db="EMBL/GenBank/DDBJ databases">
        <title>De-novo sequencing of pomegranate (Punica granatum L.) genome.</title>
        <authorList>
            <person name="Akparov Z."/>
            <person name="Amiraslanov A."/>
            <person name="Hajiyeva S."/>
            <person name="Abbasov M."/>
            <person name="Kaur K."/>
            <person name="Hamwieh A."/>
            <person name="Solovyev V."/>
            <person name="Salamov A."/>
            <person name="Braich B."/>
            <person name="Kosarev P."/>
            <person name="Mahmoud A."/>
            <person name="Hajiyev E."/>
            <person name="Babayeva S."/>
            <person name="Izzatullayeva V."/>
            <person name="Mammadov A."/>
            <person name="Mammadov A."/>
            <person name="Sharifova S."/>
            <person name="Ojaghi J."/>
            <person name="Eynullazada K."/>
            <person name="Bayramov B."/>
            <person name="Abdulazimova A."/>
            <person name="Shahmuradov I."/>
        </authorList>
    </citation>
    <scope>NUCLEOTIDE SEQUENCE [LARGE SCALE GENOMIC DNA]</scope>
    <source>
        <strain evidence="5">cv. AG2017</strain>
        <tissue evidence="4">Leaf</tissue>
    </source>
</reference>
<evidence type="ECO:0000256" key="1">
    <source>
        <dbReference type="ARBA" id="ARBA00022737"/>
    </source>
</evidence>
<dbReference type="InterPro" id="IPR032675">
    <property type="entry name" value="LRR_dom_sf"/>
</dbReference>
<dbReference type="PANTHER" id="PTHR47186">
    <property type="entry name" value="LEUCINE-RICH REPEAT-CONTAINING PROTEIN 57"/>
    <property type="match status" value="1"/>
</dbReference>
<dbReference type="SUPFAM" id="SSF52058">
    <property type="entry name" value="L domain-like"/>
    <property type="match status" value="1"/>
</dbReference>
<name>A0A2I0KAV9_PUNGR</name>
<dbReference type="Pfam" id="PF23598">
    <property type="entry name" value="LRR_14"/>
    <property type="match status" value="1"/>
</dbReference>
<dbReference type="Gene3D" id="3.80.10.10">
    <property type="entry name" value="Ribonuclease Inhibitor"/>
    <property type="match status" value="1"/>
</dbReference>
<evidence type="ECO:0000313" key="5">
    <source>
        <dbReference type="Proteomes" id="UP000233551"/>
    </source>
</evidence>
<proteinExistence type="predicted"/>
<dbReference type="STRING" id="22663.A0A2I0KAV9"/>
<feature type="domain" description="NB-ARC" evidence="2">
    <location>
        <begin position="1"/>
        <end position="124"/>
    </location>
</feature>
<dbReference type="InterPro" id="IPR055414">
    <property type="entry name" value="LRR_R13L4/SHOC2-like"/>
</dbReference>
<evidence type="ECO:0000259" key="2">
    <source>
        <dbReference type="Pfam" id="PF00931"/>
    </source>
</evidence>
<dbReference type="InterPro" id="IPR027417">
    <property type="entry name" value="P-loop_NTPase"/>
</dbReference>
<comment type="caution">
    <text evidence="4">The sequence shown here is derived from an EMBL/GenBank/DDBJ whole genome shotgun (WGS) entry which is preliminary data.</text>
</comment>